<dbReference type="Pfam" id="PF13669">
    <property type="entry name" value="Glyoxalase_4"/>
    <property type="match status" value="2"/>
</dbReference>
<dbReference type="PANTHER" id="PTHR43048:SF3">
    <property type="entry name" value="METHYLMALONYL-COA EPIMERASE, MITOCHONDRIAL"/>
    <property type="match status" value="1"/>
</dbReference>
<dbReference type="Proteomes" id="UP000807825">
    <property type="component" value="Unassembled WGS sequence"/>
</dbReference>
<name>A0A9D6Z0D5_9BACT</name>
<evidence type="ECO:0000256" key="1">
    <source>
        <dbReference type="ARBA" id="ARBA00022723"/>
    </source>
</evidence>
<dbReference type="GO" id="GO:0046491">
    <property type="term" value="P:L-methylmalonyl-CoA metabolic process"/>
    <property type="evidence" value="ECO:0007669"/>
    <property type="project" value="TreeGrafter"/>
</dbReference>
<dbReference type="InterPro" id="IPR029068">
    <property type="entry name" value="Glyas_Bleomycin-R_OHBP_Dase"/>
</dbReference>
<sequence>MEKYKSAGINIPALHQVGIVVNDLEKTVRDYWNILGIGPWAILTLRDPDVYDTTYHGKPVPTEIKAAFAQVGECELELLETVKGATIYSDFIRAHGEGLHHVQYVVPSVGVIDAHAEAFGKLGFRSVGSGRFGNNGGWNYVDTTSALKTIWEQVKMADEFSGPASQYPEDESEVSPARIKVKGITLVGIVVKSLEETMQNYWDILGVGPWRVCEVHPPTLSGETYHGKPGDFTMRVSFANIGAMQVELLQPVSGSNIYSDFLAQHGEGLHHIQFLSDGINKTTETMGRSGFPLLMGGNFSNGAFAYYDTIKPLKCIWEAFQPPTNLPPMAKFPC</sequence>
<dbReference type="SUPFAM" id="SSF54593">
    <property type="entry name" value="Glyoxalase/Bleomycin resistance protein/Dihydroxybiphenyl dioxygenase"/>
    <property type="match status" value="2"/>
</dbReference>
<dbReference type="AlphaFoldDB" id="A0A9D6Z0D5"/>
<organism evidence="2 3">
    <name type="scientific">Desulfomonile tiedjei</name>
    <dbReference type="NCBI Taxonomy" id="2358"/>
    <lineage>
        <taxon>Bacteria</taxon>
        <taxon>Pseudomonadati</taxon>
        <taxon>Thermodesulfobacteriota</taxon>
        <taxon>Desulfomonilia</taxon>
        <taxon>Desulfomonilales</taxon>
        <taxon>Desulfomonilaceae</taxon>
        <taxon>Desulfomonile</taxon>
    </lineage>
</organism>
<evidence type="ECO:0000313" key="3">
    <source>
        <dbReference type="Proteomes" id="UP000807825"/>
    </source>
</evidence>
<comment type="caution">
    <text evidence="2">The sequence shown here is derived from an EMBL/GenBank/DDBJ whole genome shotgun (WGS) entry which is preliminary data.</text>
</comment>
<dbReference type="InterPro" id="IPR051785">
    <property type="entry name" value="MMCE/EMCE_epimerase"/>
</dbReference>
<gene>
    <name evidence="2" type="ORF">HY912_10110</name>
</gene>
<dbReference type="Gene3D" id="3.10.180.10">
    <property type="entry name" value="2,3-Dihydroxybiphenyl 1,2-Dioxygenase, domain 1"/>
    <property type="match status" value="2"/>
</dbReference>
<dbReference type="GO" id="GO:0004493">
    <property type="term" value="F:methylmalonyl-CoA epimerase activity"/>
    <property type="evidence" value="ECO:0007669"/>
    <property type="project" value="TreeGrafter"/>
</dbReference>
<evidence type="ECO:0000313" key="2">
    <source>
        <dbReference type="EMBL" id="MBI5249838.1"/>
    </source>
</evidence>
<proteinExistence type="predicted"/>
<reference evidence="2" key="1">
    <citation type="submission" date="2020-07" db="EMBL/GenBank/DDBJ databases">
        <title>Huge and variable diversity of episymbiotic CPR bacteria and DPANN archaea in groundwater ecosystems.</title>
        <authorList>
            <person name="He C.Y."/>
            <person name="Keren R."/>
            <person name="Whittaker M."/>
            <person name="Farag I.F."/>
            <person name="Doudna J."/>
            <person name="Cate J.H.D."/>
            <person name="Banfield J.F."/>
        </authorList>
    </citation>
    <scope>NUCLEOTIDE SEQUENCE</scope>
    <source>
        <strain evidence="2">NC_groundwater_1664_Pr3_B-0.1um_52_9</strain>
    </source>
</reference>
<keyword evidence="1" id="KW-0479">Metal-binding</keyword>
<dbReference type="EMBL" id="JACRDE010000270">
    <property type="protein sequence ID" value="MBI5249838.1"/>
    <property type="molecule type" value="Genomic_DNA"/>
</dbReference>
<dbReference type="GO" id="GO:0046872">
    <property type="term" value="F:metal ion binding"/>
    <property type="evidence" value="ECO:0007669"/>
    <property type="project" value="UniProtKB-KW"/>
</dbReference>
<accession>A0A9D6Z0D5</accession>
<dbReference type="PANTHER" id="PTHR43048">
    <property type="entry name" value="METHYLMALONYL-COA EPIMERASE"/>
    <property type="match status" value="1"/>
</dbReference>
<protein>
    <submittedName>
        <fullName evidence="2">VOC family protein</fullName>
    </submittedName>
</protein>